<proteinExistence type="predicted"/>
<dbReference type="AlphaFoldDB" id="A0A5E4EWG2"/>
<organism evidence="3 4">
    <name type="scientific">Prunus dulcis</name>
    <name type="common">Almond</name>
    <name type="synonym">Amygdalus dulcis</name>
    <dbReference type="NCBI Taxonomy" id="3755"/>
    <lineage>
        <taxon>Eukaryota</taxon>
        <taxon>Viridiplantae</taxon>
        <taxon>Streptophyta</taxon>
        <taxon>Embryophyta</taxon>
        <taxon>Tracheophyta</taxon>
        <taxon>Spermatophyta</taxon>
        <taxon>Magnoliopsida</taxon>
        <taxon>eudicotyledons</taxon>
        <taxon>Gunneridae</taxon>
        <taxon>Pentapetalae</taxon>
        <taxon>rosids</taxon>
        <taxon>fabids</taxon>
        <taxon>Rosales</taxon>
        <taxon>Rosaceae</taxon>
        <taxon>Amygdaloideae</taxon>
        <taxon>Amygdaleae</taxon>
        <taxon>Prunus</taxon>
    </lineage>
</organism>
<evidence type="ECO:0000313" key="5">
    <source>
        <dbReference type="Proteomes" id="UP001054821"/>
    </source>
</evidence>
<evidence type="ECO:0000313" key="3">
    <source>
        <dbReference type="EMBL" id="VVA19812.1"/>
    </source>
</evidence>
<reference evidence="4" key="2">
    <citation type="journal article" date="2020" name="Plant J.">
        <title>Transposons played a major role in the diversification between the closely related almond and peach genomes: results from the almond genome sequence.</title>
        <authorList>
            <person name="Alioto T."/>
            <person name="Alexiou K.G."/>
            <person name="Bardil A."/>
            <person name="Barteri F."/>
            <person name="Castanera R."/>
            <person name="Cruz F."/>
            <person name="Dhingra A."/>
            <person name="Duval H."/>
            <person name="Fernandez I Marti A."/>
            <person name="Frias L."/>
            <person name="Galan B."/>
            <person name="Garcia J.L."/>
            <person name="Howad W."/>
            <person name="Gomez-Garrido J."/>
            <person name="Gut M."/>
            <person name="Julca I."/>
            <person name="Morata J."/>
            <person name="Puigdomenech P."/>
            <person name="Ribeca P."/>
            <person name="Rubio Cabetas M.J."/>
            <person name="Vlasova A."/>
            <person name="Wirthensohn M."/>
            <person name="Garcia-Mas J."/>
            <person name="Gabaldon T."/>
            <person name="Casacuberta J.M."/>
            <person name="Arus P."/>
        </authorList>
    </citation>
    <scope>NUCLEOTIDE SEQUENCE [LARGE SCALE GENOMIC DNA]</scope>
    <source>
        <strain evidence="4">cv. Texas</strain>
    </source>
</reference>
<evidence type="ECO:0000313" key="2">
    <source>
        <dbReference type="EMBL" id="KAI5356139.1"/>
    </source>
</evidence>
<protein>
    <submittedName>
        <fullName evidence="3">Uncharacterized protein</fullName>
    </submittedName>
</protein>
<reference evidence="2 5" key="3">
    <citation type="journal article" date="2022" name="G3 (Bethesda)">
        <title>Whole-genome sequence and methylome profiling of the almond [Prunus dulcis (Mill.) D.A. Webb] cultivar 'Nonpareil'.</title>
        <authorList>
            <person name="D'Amico-Willman K.M."/>
            <person name="Ouma W.Z."/>
            <person name="Meulia T."/>
            <person name="Sideli G.M."/>
            <person name="Gradziel T.M."/>
            <person name="Fresnedo-Ramirez J."/>
        </authorList>
    </citation>
    <scope>NUCLEOTIDE SEQUENCE [LARGE SCALE GENOMIC DNA]</scope>
    <source>
        <strain evidence="2">Clone GOH B32 T37-40</strain>
    </source>
</reference>
<evidence type="ECO:0000313" key="4">
    <source>
        <dbReference type="Proteomes" id="UP000327085"/>
    </source>
</evidence>
<dbReference type="EMBL" id="JAJFAZ020000001">
    <property type="protein sequence ID" value="KAI5356139.1"/>
    <property type="molecule type" value="Genomic_DNA"/>
</dbReference>
<keyword evidence="5" id="KW-1185">Reference proteome</keyword>
<dbReference type="Gramene" id="VVA19812">
    <property type="protein sequence ID" value="VVA19812"/>
    <property type="gene ID" value="Prudul26B022558"/>
</dbReference>
<feature type="compositionally biased region" description="Basic and acidic residues" evidence="1">
    <location>
        <begin position="57"/>
        <end position="67"/>
    </location>
</feature>
<gene>
    <name evidence="3" type="ORF">ALMOND_2B022558</name>
    <name evidence="2" type="ORF">L3X38_009034</name>
</gene>
<name>A0A5E4EWG2_PRUDU</name>
<feature type="compositionally biased region" description="Basic and acidic residues" evidence="1">
    <location>
        <begin position="75"/>
        <end position="86"/>
    </location>
</feature>
<dbReference type="EMBL" id="CABIKO010000038">
    <property type="protein sequence ID" value="VVA19812.1"/>
    <property type="molecule type" value="Genomic_DNA"/>
</dbReference>
<evidence type="ECO:0000256" key="1">
    <source>
        <dbReference type="SAM" id="MobiDB-lite"/>
    </source>
</evidence>
<feature type="compositionally biased region" description="Polar residues" evidence="1">
    <location>
        <begin position="88"/>
        <end position="99"/>
    </location>
</feature>
<dbReference type="Proteomes" id="UP000327085">
    <property type="component" value="Chromosome 1"/>
</dbReference>
<dbReference type="InParanoid" id="A0A5E4EWG2"/>
<reference evidence="3" key="1">
    <citation type="submission" date="2019-07" db="EMBL/GenBank/DDBJ databases">
        <authorList>
            <person name="Alioto T."/>
            <person name="Alioto T."/>
            <person name="Gomez Garrido J."/>
        </authorList>
    </citation>
    <scope>NUCLEOTIDE SEQUENCE</scope>
</reference>
<feature type="region of interest" description="Disordered" evidence="1">
    <location>
        <begin position="1"/>
        <end position="43"/>
    </location>
</feature>
<dbReference type="Proteomes" id="UP001054821">
    <property type="component" value="Chromosome 1"/>
</dbReference>
<accession>A0A5E4EWG2</accession>
<sequence length="99" mass="10371">MGNSLGDCGCSDAKDAIRGGPSAPKQRHVGVPPTTKVEDDAVVVGPDRAIQALIKSIEEMRENHREGSSGGSRASKQEKPKNEERGGSSLSQGRPGQSF</sequence>
<feature type="region of interest" description="Disordered" evidence="1">
    <location>
        <begin position="57"/>
        <end position="99"/>
    </location>
</feature>